<dbReference type="Gene3D" id="1.10.10.1150">
    <property type="entry name" value="Coenzyme PQQ synthesis protein D (PqqD)"/>
    <property type="match status" value="1"/>
</dbReference>
<accession>A0ABW5H8B8</accession>
<dbReference type="Pfam" id="PF05402">
    <property type="entry name" value="PqqD"/>
    <property type="match status" value="1"/>
</dbReference>
<dbReference type="InterPro" id="IPR008792">
    <property type="entry name" value="PQQD"/>
</dbReference>
<dbReference type="InterPro" id="IPR041881">
    <property type="entry name" value="PqqD_sf"/>
</dbReference>
<reference evidence="2" key="1">
    <citation type="journal article" date="2019" name="Int. J. Syst. Evol. Microbiol.">
        <title>The Global Catalogue of Microorganisms (GCM) 10K type strain sequencing project: providing services to taxonomists for standard genome sequencing and annotation.</title>
        <authorList>
            <consortium name="The Broad Institute Genomics Platform"/>
            <consortium name="The Broad Institute Genome Sequencing Center for Infectious Disease"/>
            <person name="Wu L."/>
            <person name="Ma J."/>
        </authorList>
    </citation>
    <scope>NUCLEOTIDE SEQUENCE [LARGE SCALE GENOMIC DNA]</scope>
    <source>
        <strain evidence="2">CGMCC 4.7641</strain>
    </source>
</reference>
<sequence length="85" mass="9215">MTLRLAPHVNLVDTGEGTVMLSENDGRYFQLNRTAAISLKLLLDGKTLAEAADRLRGSASPAFEEIIADLEHLVGSLREAKLVLP</sequence>
<proteinExistence type="predicted"/>
<dbReference type="RefSeq" id="WP_378305615.1">
    <property type="nucleotide sequence ID" value="NZ_JBHUKS010000012.1"/>
</dbReference>
<evidence type="ECO:0000313" key="2">
    <source>
        <dbReference type="Proteomes" id="UP001597483"/>
    </source>
</evidence>
<organism evidence="1 2">
    <name type="scientific">Amycolatopsis silviterrae</name>
    <dbReference type="NCBI Taxonomy" id="1656914"/>
    <lineage>
        <taxon>Bacteria</taxon>
        <taxon>Bacillati</taxon>
        <taxon>Actinomycetota</taxon>
        <taxon>Actinomycetes</taxon>
        <taxon>Pseudonocardiales</taxon>
        <taxon>Pseudonocardiaceae</taxon>
        <taxon>Amycolatopsis</taxon>
    </lineage>
</organism>
<comment type="caution">
    <text evidence="1">The sequence shown here is derived from an EMBL/GenBank/DDBJ whole genome shotgun (WGS) entry which is preliminary data.</text>
</comment>
<dbReference type="NCBIfam" id="NF033530">
    <property type="entry name" value="lasso_PqqD_Strm"/>
    <property type="match status" value="1"/>
</dbReference>
<dbReference type="Proteomes" id="UP001597483">
    <property type="component" value="Unassembled WGS sequence"/>
</dbReference>
<keyword evidence="2" id="KW-1185">Reference proteome</keyword>
<name>A0ABW5H8B8_9PSEU</name>
<gene>
    <name evidence="1" type="ORF">ACFSVL_18225</name>
</gene>
<evidence type="ECO:0000313" key="1">
    <source>
        <dbReference type="EMBL" id="MFD2469326.1"/>
    </source>
</evidence>
<protein>
    <submittedName>
        <fullName evidence="1">Lasso peptide biosynthesis PqqD family chaperone</fullName>
    </submittedName>
</protein>
<dbReference type="EMBL" id="JBHUKS010000012">
    <property type="protein sequence ID" value="MFD2469326.1"/>
    <property type="molecule type" value="Genomic_DNA"/>
</dbReference>